<evidence type="ECO:0000313" key="3">
    <source>
        <dbReference type="EMBL" id="GEK78638.1"/>
    </source>
</evidence>
<dbReference type="RefSeq" id="WP_154946058.1">
    <property type="nucleotide sequence ID" value="NZ_BJUT01000112.1"/>
</dbReference>
<sequence>MSKFKLDEMFEGFLEDFGRPEQQVRCSDVTLEKFKNKLPERLLEYWHEYGFCSFKQGLFWIVNPDDYEDILDEWLEQTNIPDDDIYHVFARSAFGDLFIWGEETGYKYELNTANGWIIEQDGKPKNNHNIAIERFFGLADVEEYDIEDDNGEYLFESCIEKFGELEPDEMYGFEPSLIVGGETILENINKVNIFVHLSILAQFGQIEVLDHDALIRKAFS</sequence>
<accession>A0ABQ0UJK8</accession>
<feature type="domain" description="T6SS immunity protein Tdi1 C-terminal" evidence="2">
    <location>
        <begin position="132"/>
        <end position="203"/>
    </location>
</feature>
<evidence type="ECO:0000259" key="2">
    <source>
        <dbReference type="Pfam" id="PF08906"/>
    </source>
</evidence>
<gene>
    <name evidence="3" type="ORF">PAT01_39420</name>
</gene>
<evidence type="ECO:0008006" key="5">
    <source>
        <dbReference type="Google" id="ProtNLM"/>
    </source>
</evidence>
<organism evidence="3 4">
    <name type="scientific">Pseudoalteromonas atlantica</name>
    <name type="common">Alteromonas atlantica</name>
    <dbReference type="NCBI Taxonomy" id="288"/>
    <lineage>
        <taxon>Bacteria</taxon>
        <taxon>Pseudomonadati</taxon>
        <taxon>Pseudomonadota</taxon>
        <taxon>Gammaproteobacteria</taxon>
        <taxon>Alteromonadales</taxon>
        <taxon>Pseudoalteromonadaceae</taxon>
        <taxon>Pseudoalteromonas</taxon>
    </lineage>
</organism>
<dbReference type="Proteomes" id="UP000321189">
    <property type="component" value="Unassembled WGS sequence"/>
</dbReference>
<name>A0ABQ0UJK8_PSEAF</name>
<dbReference type="InterPro" id="IPR015002">
    <property type="entry name" value="T6SS_Tdi1_C"/>
</dbReference>
<comment type="caution">
    <text evidence="3">The sequence shown here is derived from an EMBL/GenBank/DDBJ whole genome shotgun (WGS) entry which is preliminary data.</text>
</comment>
<evidence type="ECO:0000313" key="4">
    <source>
        <dbReference type="Proteomes" id="UP000321189"/>
    </source>
</evidence>
<dbReference type="EMBL" id="BJUT01000112">
    <property type="protein sequence ID" value="GEK78638.1"/>
    <property type="molecule type" value="Genomic_DNA"/>
</dbReference>
<keyword evidence="4" id="KW-1185">Reference proteome</keyword>
<feature type="domain" description="GAD-related" evidence="1">
    <location>
        <begin position="9"/>
        <end position="112"/>
    </location>
</feature>
<dbReference type="InterPro" id="IPR014983">
    <property type="entry name" value="GAD-rel"/>
</dbReference>
<proteinExistence type="predicted"/>
<evidence type="ECO:0000259" key="1">
    <source>
        <dbReference type="Pfam" id="PF08887"/>
    </source>
</evidence>
<protein>
    <recommendedName>
        <fullName evidence="5">Aspartyl-tRNA amidotransferase subunit B</fullName>
    </recommendedName>
</protein>
<reference evidence="3 4" key="1">
    <citation type="submission" date="2019-07" db="EMBL/GenBank/DDBJ databases">
        <title>Whole genome shotgun sequence of Pseudoalteromonas atlantica NBRC 103033.</title>
        <authorList>
            <person name="Hosoyama A."/>
            <person name="Uohara A."/>
            <person name="Ohji S."/>
            <person name="Ichikawa N."/>
        </authorList>
    </citation>
    <scope>NUCLEOTIDE SEQUENCE [LARGE SCALE GENOMIC DNA]</scope>
    <source>
        <strain evidence="3 4">NBRC 103033</strain>
    </source>
</reference>
<dbReference type="Pfam" id="PF08887">
    <property type="entry name" value="GAD-like"/>
    <property type="match status" value="1"/>
</dbReference>
<dbReference type="Pfam" id="PF08906">
    <property type="entry name" value="T6SS_Tdi1_C"/>
    <property type="match status" value="1"/>
</dbReference>